<dbReference type="Pfam" id="PF08013">
    <property type="entry name" value="GatZ_KbaZ-like"/>
    <property type="match status" value="1"/>
</dbReference>
<sequence>MTTRLLDLASPTAGRRPGITSVCSAHPLVIAAALAQGRDDGTDVLIEATCNQVNQEGGYTGMTPADFRRFVEEIADRVGFDRARLILGGDHLGPNPWKALPAEEALARAGAMVAAYVEAGFTKIHLDTSMGCRGEPEALPDAVTAGRAARLAAISEAAGPEGSEKPVYIIGTEVPIPGGAFEALDHLAVTRPEAALETVAVHRAAFADAGVAGAFERTLGVVVQPGVEFGNENVVVYDRPAAAALSAALDRMPGLVFEAHSTDYQPAEALAALVQDGFAILKVGPGLTFALREALYGLDRIAAVMDGLAEDDTLAAAMERLMVAEPGHWAKYYPGDASAQRIQRHYSYSDRIRYYWPHRAASGAVERLLSRLAGRHIPETLVSQYLGPFYPAVAAGTLAARPDALLRAAVQRALAPYRAACGIGS</sequence>
<evidence type="ECO:0000313" key="2">
    <source>
        <dbReference type="EMBL" id="SHO64607.1"/>
    </source>
</evidence>
<dbReference type="GO" id="GO:0005886">
    <property type="term" value="C:plasma membrane"/>
    <property type="evidence" value="ECO:0007669"/>
    <property type="project" value="TreeGrafter"/>
</dbReference>
<dbReference type="GO" id="GO:0009401">
    <property type="term" value="P:phosphoenolpyruvate-dependent sugar phosphotransferase system"/>
    <property type="evidence" value="ECO:0007669"/>
    <property type="project" value="TreeGrafter"/>
</dbReference>
<accession>A0A1M7ZIA7</accession>
<evidence type="ECO:0000256" key="1">
    <source>
        <dbReference type="ARBA" id="ARBA00005007"/>
    </source>
</evidence>
<protein>
    <submittedName>
        <fullName evidence="2">D-tagatose-1,6-bisphosphate aldolase subunit GatZ/KbaZ</fullName>
    </submittedName>
</protein>
<dbReference type="PANTHER" id="PTHR32502:SF2">
    <property type="entry name" value="D-TAGATOSE-1,6-BISPHOSPHATE ALDOLASE SUBUNIT KBAZ"/>
    <property type="match status" value="1"/>
</dbReference>
<evidence type="ECO:0000313" key="3">
    <source>
        <dbReference type="Proteomes" id="UP000186406"/>
    </source>
</evidence>
<organism evidence="2 3">
    <name type="scientific">Pseudoxanthobacter soli DSM 19599</name>
    <dbReference type="NCBI Taxonomy" id="1123029"/>
    <lineage>
        <taxon>Bacteria</taxon>
        <taxon>Pseudomonadati</taxon>
        <taxon>Pseudomonadota</taxon>
        <taxon>Alphaproteobacteria</taxon>
        <taxon>Hyphomicrobiales</taxon>
        <taxon>Segnochrobactraceae</taxon>
        <taxon>Pseudoxanthobacter</taxon>
    </lineage>
</organism>
<dbReference type="InterPro" id="IPR012062">
    <property type="entry name" value="GatZ/KbaZ-like"/>
</dbReference>
<keyword evidence="3" id="KW-1185">Reference proteome</keyword>
<dbReference type="RefSeq" id="WP_073627697.1">
    <property type="nucleotide sequence ID" value="NZ_FRXO01000003.1"/>
</dbReference>
<dbReference type="Gene3D" id="1.10.400.20">
    <property type="entry name" value="putative tagatose 6-phosphate kinase domain like"/>
    <property type="match status" value="1"/>
</dbReference>
<reference evidence="2 3" key="1">
    <citation type="submission" date="2016-12" db="EMBL/GenBank/DDBJ databases">
        <authorList>
            <person name="Song W.-J."/>
            <person name="Kurnit D.M."/>
        </authorList>
    </citation>
    <scope>NUCLEOTIDE SEQUENCE [LARGE SCALE GENOMIC DNA]</scope>
    <source>
        <strain evidence="2 3">DSM 19599</strain>
    </source>
</reference>
<dbReference type="EMBL" id="FRXO01000003">
    <property type="protein sequence ID" value="SHO64607.1"/>
    <property type="molecule type" value="Genomic_DNA"/>
</dbReference>
<comment type="pathway">
    <text evidence="1">Carbohydrate metabolism.</text>
</comment>
<dbReference type="GO" id="GO:0005975">
    <property type="term" value="P:carbohydrate metabolic process"/>
    <property type="evidence" value="ECO:0007669"/>
    <property type="project" value="InterPro"/>
</dbReference>
<dbReference type="AlphaFoldDB" id="A0A1M7ZIA7"/>
<dbReference type="InterPro" id="IPR013785">
    <property type="entry name" value="Aldolase_TIM"/>
</dbReference>
<dbReference type="PANTHER" id="PTHR32502">
    <property type="entry name" value="N-ACETYLGALACTOSAMINE PERMEASE II COMPONENT-RELATED"/>
    <property type="match status" value="1"/>
</dbReference>
<gene>
    <name evidence="2" type="ORF">SAMN02745172_01771</name>
</gene>
<proteinExistence type="predicted"/>
<dbReference type="Proteomes" id="UP000186406">
    <property type="component" value="Unassembled WGS sequence"/>
</dbReference>
<dbReference type="PIRSF" id="PIRSF009264">
    <property type="entry name" value="TagBP_ald_AgaZ"/>
    <property type="match status" value="1"/>
</dbReference>
<dbReference type="InterPro" id="IPR050303">
    <property type="entry name" value="GatZ_KbaZ_carbometab"/>
</dbReference>
<dbReference type="Gene3D" id="3.20.20.70">
    <property type="entry name" value="Aldolase class I"/>
    <property type="match status" value="1"/>
</dbReference>
<dbReference type="SUPFAM" id="SSF51569">
    <property type="entry name" value="Aldolase"/>
    <property type="match status" value="1"/>
</dbReference>
<name>A0A1M7ZIA7_9HYPH</name>
<dbReference type="NCBIfam" id="TIGR02810">
    <property type="entry name" value="agaZ_gatZ"/>
    <property type="match status" value="1"/>
</dbReference>
<dbReference type="STRING" id="1123029.SAMN02745172_01771"/>
<dbReference type="OrthoDB" id="1672942at2"/>